<organism evidence="2 3">
    <name type="scientific">Solanum commersonii</name>
    <name type="common">Commerson's wild potato</name>
    <name type="synonym">Commerson's nightshade</name>
    <dbReference type="NCBI Taxonomy" id="4109"/>
    <lineage>
        <taxon>Eukaryota</taxon>
        <taxon>Viridiplantae</taxon>
        <taxon>Streptophyta</taxon>
        <taxon>Embryophyta</taxon>
        <taxon>Tracheophyta</taxon>
        <taxon>Spermatophyta</taxon>
        <taxon>Magnoliopsida</taxon>
        <taxon>eudicotyledons</taxon>
        <taxon>Gunneridae</taxon>
        <taxon>Pentapetalae</taxon>
        <taxon>asterids</taxon>
        <taxon>lamiids</taxon>
        <taxon>Solanales</taxon>
        <taxon>Solanaceae</taxon>
        <taxon>Solanoideae</taxon>
        <taxon>Solaneae</taxon>
        <taxon>Solanum</taxon>
    </lineage>
</organism>
<protein>
    <submittedName>
        <fullName evidence="2">Uncharacterized protein</fullName>
    </submittedName>
</protein>
<feature type="region of interest" description="Disordered" evidence="1">
    <location>
        <begin position="21"/>
        <end position="45"/>
    </location>
</feature>
<gene>
    <name evidence="2" type="ORF">H5410_017838</name>
</gene>
<dbReference type="Proteomes" id="UP000824120">
    <property type="component" value="Chromosome 3"/>
</dbReference>
<evidence type="ECO:0000313" key="2">
    <source>
        <dbReference type="EMBL" id="KAG5618014.1"/>
    </source>
</evidence>
<accession>A0A9J6A077</accession>
<dbReference type="AlphaFoldDB" id="A0A9J6A077"/>
<dbReference type="EMBL" id="JACXVP010000003">
    <property type="protein sequence ID" value="KAG5618014.1"/>
    <property type="molecule type" value="Genomic_DNA"/>
</dbReference>
<evidence type="ECO:0000313" key="3">
    <source>
        <dbReference type="Proteomes" id="UP000824120"/>
    </source>
</evidence>
<sequence>MIDLSSKTKVKKLEEKSLKEQNLQQVRRKKIHENGGDDETNGIENLEQLRDIINEDDKDMLGC</sequence>
<reference evidence="2 3" key="1">
    <citation type="submission" date="2020-09" db="EMBL/GenBank/DDBJ databases">
        <title>De no assembly of potato wild relative species, Solanum commersonii.</title>
        <authorList>
            <person name="Cho K."/>
        </authorList>
    </citation>
    <scope>NUCLEOTIDE SEQUENCE [LARGE SCALE GENOMIC DNA]</scope>
    <source>
        <strain evidence="2">LZ3.2</strain>
        <tissue evidence="2">Leaf</tissue>
    </source>
</reference>
<name>A0A9J6A077_SOLCO</name>
<keyword evidence="3" id="KW-1185">Reference proteome</keyword>
<evidence type="ECO:0000256" key="1">
    <source>
        <dbReference type="SAM" id="MobiDB-lite"/>
    </source>
</evidence>
<comment type="caution">
    <text evidence="2">The sequence shown here is derived from an EMBL/GenBank/DDBJ whole genome shotgun (WGS) entry which is preliminary data.</text>
</comment>
<proteinExistence type="predicted"/>